<name>A0A1J4KTE1_9EUKA</name>
<feature type="coiled-coil region" evidence="1">
    <location>
        <begin position="43"/>
        <end position="77"/>
    </location>
</feature>
<feature type="coiled-coil region" evidence="1">
    <location>
        <begin position="146"/>
        <end position="281"/>
    </location>
</feature>
<keyword evidence="1" id="KW-0175">Coiled coil</keyword>
<dbReference type="AlphaFoldDB" id="A0A1J4KTE1"/>
<keyword evidence="3" id="KW-1185">Reference proteome</keyword>
<dbReference type="EMBL" id="MLAK01000421">
    <property type="protein sequence ID" value="OHT14152.1"/>
    <property type="molecule type" value="Genomic_DNA"/>
</dbReference>
<protein>
    <submittedName>
        <fullName evidence="2">Uncharacterized protein</fullName>
    </submittedName>
</protein>
<gene>
    <name evidence="2" type="ORF">TRFO_03195</name>
</gene>
<organism evidence="2 3">
    <name type="scientific">Tritrichomonas foetus</name>
    <dbReference type="NCBI Taxonomy" id="1144522"/>
    <lineage>
        <taxon>Eukaryota</taxon>
        <taxon>Metamonada</taxon>
        <taxon>Parabasalia</taxon>
        <taxon>Tritrichomonadida</taxon>
        <taxon>Tritrichomonadidae</taxon>
        <taxon>Tritrichomonas</taxon>
    </lineage>
</organism>
<dbReference type="GeneID" id="94825854"/>
<dbReference type="Proteomes" id="UP000179807">
    <property type="component" value="Unassembled WGS sequence"/>
</dbReference>
<comment type="caution">
    <text evidence="2">The sequence shown here is derived from an EMBL/GenBank/DDBJ whole genome shotgun (WGS) entry which is preliminary data.</text>
</comment>
<proteinExistence type="predicted"/>
<evidence type="ECO:0000313" key="3">
    <source>
        <dbReference type="Proteomes" id="UP000179807"/>
    </source>
</evidence>
<accession>A0A1J4KTE1</accession>
<dbReference type="VEuPathDB" id="TrichDB:TRFO_03195"/>
<evidence type="ECO:0000313" key="2">
    <source>
        <dbReference type="EMBL" id="OHT14152.1"/>
    </source>
</evidence>
<reference evidence="2" key="1">
    <citation type="submission" date="2016-10" db="EMBL/GenBank/DDBJ databases">
        <authorList>
            <person name="Benchimol M."/>
            <person name="Almeida L.G."/>
            <person name="Vasconcelos A.T."/>
            <person name="Perreira-Neves A."/>
            <person name="Rosa I.A."/>
            <person name="Tasca T."/>
            <person name="Bogo M.R."/>
            <person name="de Souza W."/>
        </authorList>
    </citation>
    <scope>NUCLEOTIDE SEQUENCE [LARGE SCALE GENOMIC DNA]</scope>
    <source>
        <strain evidence="2">K</strain>
    </source>
</reference>
<dbReference type="RefSeq" id="XP_068367288.1">
    <property type="nucleotide sequence ID" value="XM_068491150.1"/>
</dbReference>
<sequence length="512" mass="60760">MYLSKQTQTPRSSFTQVRKSILYPNAKFHEVFDPSLGTIAQQRKKLKIDREKLFADMKEVEERLQKIELQLGVVKEIEQDLESLNSSSPIFKDSLLGKEAKSQISLLRKIGADLKQQIIYVQDEIDDAQIQLQKMAERDQENDETIRLVEKKIHEKEVEVQKLRDLADALNSDILMKENEVFQLELKAVAHQEKLDKLSNDKRELLYKKYDIIINQELLFNEVKRIEKELHQFTERDNLAKTQLTNALDEANFLDRKEMDLMDKEKYLREENEKLNRLKYEISKKKIIDVQRRLQYKETTELQQIQEMRELAKEEDEIVQEIEDLEFQNEIDEKRLDTKERSLNITRESQEKAFLSRQTKLLYSINLIQDKLNKSKPQGELEEVIRQGREDNERMANETIQMKKDIEEIKKAMMPEDELNKKKEFLQKQVKVIMIQEREINSKLGAINAEEREIEHDEEEMRQNMSVIEAEKSLTKKNDDAVVRIRKICKDQLEQLMKKYKALSKNDGDGNE</sequence>
<evidence type="ECO:0000256" key="1">
    <source>
        <dbReference type="SAM" id="Coils"/>
    </source>
</evidence>